<protein>
    <submittedName>
        <fullName evidence="1">Uncharacterized protein</fullName>
    </submittedName>
</protein>
<dbReference type="InterPro" id="IPR012340">
    <property type="entry name" value="NA-bd_OB-fold"/>
</dbReference>
<dbReference type="GO" id="GO:0003729">
    <property type="term" value="F:mRNA binding"/>
    <property type="evidence" value="ECO:0007669"/>
    <property type="project" value="TreeGrafter"/>
</dbReference>
<dbReference type="AlphaFoldDB" id="A0A7R8WV37"/>
<dbReference type="PANTHER" id="PTHR10724">
    <property type="entry name" value="30S RIBOSOMAL PROTEIN S1"/>
    <property type="match status" value="1"/>
</dbReference>
<dbReference type="SMART" id="SM00316">
    <property type="entry name" value="S1"/>
    <property type="match status" value="1"/>
</dbReference>
<dbReference type="Gene3D" id="2.40.50.140">
    <property type="entry name" value="Nucleic acid-binding proteins"/>
    <property type="match status" value="1"/>
</dbReference>
<dbReference type="PROSITE" id="PS50126">
    <property type="entry name" value="S1"/>
    <property type="match status" value="1"/>
</dbReference>
<dbReference type="InterPro" id="IPR003029">
    <property type="entry name" value="S1_domain"/>
</dbReference>
<organism evidence="1">
    <name type="scientific">Cyprideis torosa</name>
    <dbReference type="NCBI Taxonomy" id="163714"/>
    <lineage>
        <taxon>Eukaryota</taxon>
        <taxon>Metazoa</taxon>
        <taxon>Ecdysozoa</taxon>
        <taxon>Arthropoda</taxon>
        <taxon>Crustacea</taxon>
        <taxon>Oligostraca</taxon>
        <taxon>Ostracoda</taxon>
        <taxon>Podocopa</taxon>
        <taxon>Podocopida</taxon>
        <taxon>Cytherocopina</taxon>
        <taxon>Cytheroidea</taxon>
        <taxon>Cytherideidae</taxon>
        <taxon>Cyprideis</taxon>
    </lineage>
</organism>
<dbReference type="Pfam" id="PF00575">
    <property type="entry name" value="S1"/>
    <property type="match status" value="1"/>
</dbReference>
<gene>
    <name evidence="1" type="ORF">CTOB1V02_LOCUS16268</name>
</gene>
<accession>A0A7R8WV37</accession>
<reference evidence="1" key="1">
    <citation type="submission" date="2020-11" db="EMBL/GenBank/DDBJ databases">
        <authorList>
            <person name="Tran Van P."/>
        </authorList>
    </citation>
    <scope>NUCLEOTIDE SEQUENCE</scope>
</reference>
<dbReference type="OrthoDB" id="995477at2759"/>
<proteinExistence type="predicted"/>
<dbReference type="EMBL" id="OB701674">
    <property type="protein sequence ID" value="CAD7238453.1"/>
    <property type="molecule type" value="Genomic_DNA"/>
</dbReference>
<dbReference type="SUPFAM" id="SSF50249">
    <property type="entry name" value="Nucleic acid-binding proteins"/>
    <property type="match status" value="1"/>
</dbReference>
<dbReference type="PANTHER" id="PTHR10724:SF10">
    <property type="entry name" value="S1 RNA-BINDING DOMAIN-CONTAINING PROTEIN 1"/>
    <property type="match status" value="1"/>
</dbReference>
<evidence type="ECO:0000313" key="1">
    <source>
        <dbReference type="EMBL" id="CAD7238453.1"/>
    </source>
</evidence>
<sequence>MLNLDDRDVGKKEFIETVQKAKNYVLQNAEEILSGTNSEGVNKQALEFIVMCLSQNVDTDFRSRFATPMFRAEITTSSQLRTGQEVTGHVKNVATFGVFVDIGVEDSLLARTNLNVHVGDKVLVLIEKVNRATKKINGSIRMVIQENYVPNIMSAV</sequence>
<dbReference type="InterPro" id="IPR050437">
    <property type="entry name" value="Ribos_protein_bS1-like"/>
</dbReference>
<dbReference type="GO" id="GO:0003735">
    <property type="term" value="F:structural constituent of ribosome"/>
    <property type="evidence" value="ECO:0007669"/>
    <property type="project" value="TreeGrafter"/>
</dbReference>
<dbReference type="GO" id="GO:0006412">
    <property type="term" value="P:translation"/>
    <property type="evidence" value="ECO:0007669"/>
    <property type="project" value="TreeGrafter"/>
</dbReference>
<name>A0A7R8WV37_9CRUS</name>